<accession>A0A9D6QVK6</accession>
<protein>
    <submittedName>
        <fullName evidence="1">Uncharacterized protein</fullName>
    </submittedName>
</protein>
<comment type="caution">
    <text evidence="1">The sequence shown here is derived from an EMBL/GenBank/DDBJ whole genome shotgun (WGS) entry which is preliminary data.</text>
</comment>
<dbReference type="AlphaFoldDB" id="A0A9D6QVK6"/>
<proteinExistence type="predicted"/>
<sequence length="108" mass="11964">MGFVLVSIALVVLALGIIYYLRQPKPEPPSPAVTSLAPIRLAKTDAVGQLNGHPTGARRGDLKGQLVAFRASRGRRAFGVVERGRYRLRVRQPDGSRRHPWRRDVTVV</sequence>
<reference evidence="1" key="1">
    <citation type="submission" date="2020-07" db="EMBL/GenBank/DDBJ databases">
        <title>Huge and variable diversity of episymbiotic CPR bacteria and DPANN archaea in groundwater ecosystems.</title>
        <authorList>
            <person name="He C.Y."/>
            <person name="Keren R."/>
            <person name="Whittaker M."/>
            <person name="Farag I.F."/>
            <person name="Doudna J."/>
            <person name="Cate J.H.D."/>
            <person name="Banfield J.F."/>
        </authorList>
    </citation>
    <scope>NUCLEOTIDE SEQUENCE</scope>
    <source>
        <strain evidence="1">NC_groundwater_972_Pr1_S-0.2um_49_27</strain>
    </source>
</reference>
<name>A0A9D6QVK6_9BACT</name>
<dbReference type="EMBL" id="JACQCQ010000009">
    <property type="protein sequence ID" value="MBI3627565.1"/>
    <property type="molecule type" value="Genomic_DNA"/>
</dbReference>
<organism evidence="1 2">
    <name type="scientific">Candidatus Sungiibacteriota bacterium</name>
    <dbReference type="NCBI Taxonomy" id="2750080"/>
    <lineage>
        <taxon>Bacteria</taxon>
        <taxon>Candidatus Sungiibacteriota</taxon>
    </lineage>
</organism>
<gene>
    <name evidence="1" type="ORF">HY220_02350</name>
</gene>
<evidence type="ECO:0000313" key="1">
    <source>
        <dbReference type="EMBL" id="MBI3627565.1"/>
    </source>
</evidence>
<evidence type="ECO:0000313" key="2">
    <source>
        <dbReference type="Proteomes" id="UP000808388"/>
    </source>
</evidence>
<dbReference type="Proteomes" id="UP000808388">
    <property type="component" value="Unassembled WGS sequence"/>
</dbReference>